<dbReference type="Proteomes" id="UP000054248">
    <property type="component" value="Unassembled WGS sequence"/>
</dbReference>
<dbReference type="EMBL" id="KN823075">
    <property type="protein sequence ID" value="KIO23815.1"/>
    <property type="molecule type" value="Genomic_DNA"/>
</dbReference>
<keyword evidence="3" id="KW-1185">Reference proteome</keyword>
<evidence type="ECO:0000313" key="2">
    <source>
        <dbReference type="EMBL" id="KIO23815.1"/>
    </source>
</evidence>
<dbReference type="AlphaFoldDB" id="A0A0C3Q4F2"/>
<evidence type="ECO:0000256" key="1">
    <source>
        <dbReference type="SAM" id="MobiDB-lite"/>
    </source>
</evidence>
<feature type="compositionally biased region" description="Polar residues" evidence="1">
    <location>
        <begin position="19"/>
        <end position="32"/>
    </location>
</feature>
<gene>
    <name evidence="2" type="ORF">M407DRAFT_244659</name>
</gene>
<accession>A0A0C3Q4F2</accession>
<reference evidence="2 3" key="1">
    <citation type="submission" date="2014-04" db="EMBL/GenBank/DDBJ databases">
        <authorList>
            <consortium name="DOE Joint Genome Institute"/>
            <person name="Kuo A."/>
            <person name="Girlanda M."/>
            <person name="Perotto S."/>
            <person name="Kohler A."/>
            <person name="Nagy L.G."/>
            <person name="Floudas D."/>
            <person name="Copeland A."/>
            <person name="Barry K.W."/>
            <person name="Cichocki N."/>
            <person name="Veneault-Fourrey C."/>
            <person name="LaButti K."/>
            <person name="Lindquist E.A."/>
            <person name="Lipzen A."/>
            <person name="Lundell T."/>
            <person name="Morin E."/>
            <person name="Murat C."/>
            <person name="Sun H."/>
            <person name="Tunlid A."/>
            <person name="Henrissat B."/>
            <person name="Grigoriev I.V."/>
            <person name="Hibbett D.S."/>
            <person name="Martin F."/>
            <person name="Nordberg H.P."/>
            <person name="Cantor M.N."/>
            <person name="Hua S.X."/>
        </authorList>
    </citation>
    <scope>NUCLEOTIDE SEQUENCE [LARGE SCALE GENOMIC DNA]</scope>
    <source>
        <strain evidence="2 3">MUT 4182</strain>
    </source>
</reference>
<proteinExistence type="predicted"/>
<dbReference type="HOGENOM" id="CLU_2020871_0_0_1"/>
<dbReference type="OrthoDB" id="10485630at2759"/>
<evidence type="ECO:0000313" key="3">
    <source>
        <dbReference type="Proteomes" id="UP000054248"/>
    </source>
</evidence>
<feature type="non-terminal residue" evidence="2">
    <location>
        <position position="123"/>
    </location>
</feature>
<name>A0A0C3Q4F2_9AGAM</name>
<reference evidence="3" key="2">
    <citation type="submission" date="2015-01" db="EMBL/GenBank/DDBJ databases">
        <title>Evolutionary Origins and Diversification of the Mycorrhizal Mutualists.</title>
        <authorList>
            <consortium name="DOE Joint Genome Institute"/>
            <consortium name="Mycorrhizal Genomics Consortium"/>
            <person name="Kohler A."/>
            <person name="Kuo A."/>
            <person name="Nagy L.G."/>
            <person name="Floudas D."/>
            <person name="Copeland A."/>
            <person name="Barry K.W."/>
            <person name="Cichocki N."/>
            <person name="Veneault-Fourrey C."/>
            <person name="LaButti K."/>
            <person name="Lindquist E.A."/>
            <person name="Lipzen A."/>
            <person name="Lundell T."/>
            <person name="Morin E."/>
            <person name="Murat C."/>
            <person name="Riley R."/>
            <person name="Ohm R."/>
            <person name="Sun H."/>
            <person name="Tunlid A."/>
            <person name="Henrissat B."/>
            <person name="Grigoriev I.V."/>
            <person name="Hibbett D.S."/>
            <person name="Martin F."/>
        </authorList>
    </citation>
    <scope>NUCLEOTIDE SEQUENCE [LARGE SCALE GENOMIC DNA]</scope>
    <source>
        <strain evidence="3">MUT 4182</strain>
    </source>
</reference>
<sequence length="123" mass="13348">MILENYYSRFSSLGLTWSSKTPDTGKSSSDSAQIAAVGGPSNNNADISTSSSWNGVTWASWQVGRRGLLVPNNPLVPWDPSGPLQLAVYVGDGSMRLYIVSSFDAFASWMGDGYKEGLLWFED</sequence>
<organism evidence="2 3">
    <name type="scientific">Tulasnella calospora MUT 4182</name>
    <dbReference type="NCBI Taxonomy" id="1051891"/>
    <lineage>
        <taxon>Eukaryota</taxon>
        <taxon>Fungi</taxon>
        <taxon>Dikarya</taxon>
        <taxon>Basidiomycota</taxon>
        <taxon>Agaricomycotina</taxon>
        <taxon>Agaricomycetes</taxon>
        <taxon>Cantharellales</taxon>
        <taxon>Tulasnellaceae</taxon>
        <taxon>Tulasnella</taxon>
    </lineage>
</organism>
<feature type="region of interest" description="Disordered" evidence="1">
    <location>
        <begin position="19"/>
        <end position="48"/>
    </location>
</feature>
<protein>
    <submittedName>
        <fullName evidence="2">Uncharacterized protein</fullName>
    </submittedName>
</protein>